<dbReference type="InterPro" id="IPR012885">
    <property type="entry name" value="F-box_Sdz-33"/>
</dbReference>
<dbReference type="AlphaFoldDB" id="A0A2G5UH72"/>
<gene>
    <name evidence="2" type="primary">Cnig_chr_III.g10759</name>
    <name evidence="2" type="ORF">B9Z55_010759</name>
</gene>
<dbReference type="PANTHER" id="PTHR22899:SF0">
    <property type="entry name" value="F-BOX ASSOCIATED DOMAIN-CONTAINING PROTEIN-RELATED"/>
    <property type="match status" value="1"/>
</dbReference>
<name>A0A2G5UH72_9PELO</name>
<dbReference type="EMBL" id="PDUG01000003">
    <property type="protein sequence ID" value="PIC38895.1"/>
    <property type="molecule type" value="Genomic_DNA"/>
</dbReference>
<feature type="domain" description="Sdz-33 F-box" evidence="1">
    <location>
        <begin position="166"/>
        <end position="228"/>
    </location>
</feature>
<dbReference type="PANTHER" id="PTHR22899">
    <property type="entry name" value="CYCLIN-RELATED F-BOX FAMILY"/>
    <property type="match status" value="1"/>
</dbReference>
<organism evidence="2 3">
    <name type="scientific">Caenorhabditis nigoni</name>
    <dbReference type="NCBI Taxonomy" id="1611254"/>
    <lineage>
        <taxon>Eukaryota</taxon>
        <taxon>Metazoa</taxon>
        <taxon>Ecdysozoa</taxon>
        <taxon>Nematoda</taxon>
        <taxon>Chromadorea</taxon>
        <taxon>Rhabditida</taxon>
        <taxon>Rhabditina</taxon>
        <taxon>Rhabditomorpha</taxon>
        <taxon>Rhabditoidea</taxon>
        <taxon>Rhabditidae</taxon>
        <taxon>Peloderinae</taxon>
        <taxon>Caenorhabditis</taxon>
    </lineage>
</organism>
<reference evidence="3" key="1">
    <citation type="submission" date="2017-10" db="EMBL/GenBank/DDBJ databases">
        <title>Rapid genome shrinkage in a self-fertile nematode reveals novel sperm competition proteins.</title>
        <authorList>
            <person name="Yin D."/>
            <person name="Schwarz E.M."/>
            <person name="Thomas C.G."/>
            <person name="Felde R.L."/>
            <person name="Korf I.F."/>
            <person name="Cutter A.D."/>
            <person name="Schartner C.M."/>
            <person name="Ralston E.J."/>
            <person name="Meyer B.J."/>
            <person name="Haag E.S."/>
        </authorList>
    </citation>
    <scope>NUCLEOTIDE SEQUENCE [LARGE SCALE GENOMIC DNA]</scope>
    <source>
        <strain evidence="3">JU1422</strain>
    </source>
</reference>
<dbReference type="Proteomes" id="UP000230233">
    <property type="component" value="Chromosome III"/>
</dbReference>
<evidence type="ECO:0000313" key="2">
    <source>
        <dbReference type="EMBL" id="PIC38895.1"/>
    </source>
</evidence>
<comment type="caution">
    <text evidence="2">The sequence shown here is derived from an EMBL/GenBank/DDBJ whole genome shotgun (WGS) entry which is preliminary data.</text>
</comment>
<protein>
    <recommendedName>
        <fullName evidence="1">Sdz-33 F-box domain-containing protein</fullName>
    </recommendedName>
</protein>
<proteinExistence type="predicted"/>
<evidence type="ECO:0000313" key="3">
    <source>
        <dbReference type="Proteomes" id="UP000230233"/>
    </source>
</evidence>
<accession>A0A2G5UH72</accession>
<dbReference type="InterPro" id="IPR053222">
    <property type="entry name" value="Zygotic_Embryogenesis-Asso"/>
</dbReference>
<dbReference type="Pfam" id="PF07735">
    <property type="entry name" value="FBA_2"/>
    <property type="match status" value="1"/>
</dbReference>
<keyword evidence="3" id="KW-1185">Reference proteome</keyword>
<sequence length="294" mass="33878">MKALRIPIPSVQIKFMGWAEIIFATKNLTAINFILKSQRSDGMMTSLDDIPVNLDVSRGHFSSPTNRAFTLPNQGMSLGKWIQHLCSIFQSEDYRAEFTIGMPQLDIKSLRNIFPKLRSLHLTSRYGGQNERDILYTQNILKAFLPDVEVVRLFSVPLHENLSIAHIAATNLRVLCLIGYRNSKIDDILALNVEWFRITTQQITLQDLNRFFKLWKKGFKSKLKHFSVFTKRENNTDWNILLKGLQADEAEAEELRAGELEVKNVTIRNSARVRARIQLRGTERYVSVHFDVSN</sequence>
<evidence type="ECO:0000259" key="1">
    <source>
        <dbReference type="Pfam" id="PF07735"/>
    </source>
</evidence>